<proteinExistence type="predicted"/>
<evidence type="ECO:0000256" key="1">
    <source>
        <dbReference type="SAM" id="MobiDB-lite"/>
    </source>
</evidence>
<feature type="transmembrane region" description="Helical" evidence="2">
    <location>
        <begin position="325"/>
        <end position="343"/>
    </location>
</feature>
<dbReference type="PANTHER" id="PTHR37422">
    <property type="entry name" value="TEICHURONIC ACID BIOSYNTHESIS PROTEIN TUAE"/>
    <property type="match status" value="1"/>
</dbReference>
<comment type="caution">
    <text evidence="3">The sequence shown here is derived from an EMBL/GenBank/DDBJ whole genome shotgun (WGS) entry which is preliminary data.</text>
</comment>
<feature type="transmembrane region" description="Helical" evidence="2">
    <location>
        <begin position="402"/>
        <end position="429"/>
    </location>
</feature>
<feature type="transmembrane region" description="Helical" evidence="2">
    <location>
        <begin position="441"/>
        <end position="459"/>
    </location>
</feature>
<gene>
    <name evidence="3" type="ORF">DLJ53_33735</name>
</gene>
<feature type="transmembrane region" description="Helical" evidence="2">
    <location>
        <begin position="117"/>
        <end position="135"/>
    </location>
</feature>
<keyword evidence="2" id="KW-0472">Membrane</keyword>
<evidence type="ECO:0008006" key="5">
    <source>
        <dbReference type="Google" id="ProtNLM"/>
    </source>
</evidence>
<evidence type="ECO:0000313" key="3">
    <source>
        <dbReference type="EMBL" id="RAH95915.1"/>
    </source>
</evidence>
<name>A0A8B2NGZ5_9HYPH</name>
<feature type="transmembrane region" description="Helical" evidence="2">
    <location>
        <begin position="168"/>
        <end position="186"/>
    </location>
</feature>
<feature type="transmembrane region" description="Helical" evidence="2">
    <location>
        <begin position="92"/>
        <end position="111"/>
    </location>
</feature>
<feature type="transmembrane region" description="Helical" evidence="2">
    <location>
        <begin position="142"/>
        <end position="162"/>
    </location>
</feature>
<evidence type="ECO:0000313" key="4">
    <source>
        <dbReference type="Proteomes" id="UP000249590"/>
    </source>
</evidence>
<reference evidence="3 4" key="1">
    <citation type="submission" date="2018-05" db="EMBL/GenBank/DDBJ databases">
        <title>Acuticoccus sediminis sp. nov., isolated from deep-sea sediment of Indian Ocean.</title>
        <authorList>
            <person name="Liu X."/>
            <person name="Lai Q."/>
            <person name="Du Y."/>
            <person name="Sun F."/>
            <person name="Zhang X."/>
            <person name="Wang S."/>
            <person name="Shao Z."/>
        </authorList>
    </citation>
    <scope>NUCLEOTIDE SEQUENCE [LARGE SCALE GENOMIC DNA]</scope>
    <source>
        <strain evidence="3 4">PTG4-2</strain>
    </source>
</reference>
<feature type="transmembrane region" description="Helical" evidence="2">
    <location>
        <begin position="198"/>
        <end position="216"/>
    </location>
</feature>
<accession>A0A8B2NGZ5</accession>
<feature type="transmembrane region" description="Helical" evidence="2">
    <location>
        <begin position="364"/>
        <end position="382"/>
    </location>
</feature>
<keyword evidence="2" id="KW-0812">Transmembrane</keyword>
<keyword evidence="4" id="KW-1185">Reference proteome</keyword>
<sequence>MRIRLMGFRSGVWHPPQHGRRPSAGNCNVGGDGHLQQREGSSRALFLLWLWQDAALGHRPNERRASMSTTITAQARPEHQDAQAASRPGNHIVIVLFMLSLTIPPEVWVELGPIRLPVYRILLVVMAFPCLFSLLRGRQGGLNLADFLVFGFALWAAVALLVNHGGSWWQFIGLTTVETVVPYLIARTYIQNAQQFEAFVKLYFIIVLAILPFALIETLTGHHILREITGQLFGRFTAFEGRPARLGLERAYGPFVHPIHYGLFCATLVGMLVSMQKTRFAALWRYAVMGVAIFCSLSSGPLLLFMVQTQLKIYDVLTRGLKYRWRILSGLVLALYFIIDSMTNRTPFHVIVTYMTLRMESAYNRIYIFEFGMASVQKYPIFGIGLNEWERPPWMSSSVDNFWLVIAMRYGVPAFILFVLALTVIFVRLARARLQPEQERYRIGWSISMVGMVFAGATVHFWTELYALFMFMVGASYWMVVQSRRAQASDLARDDVGETAVTGSWGSRAPRARRWRSGPANERKAL</sequence>
<dbReference type="InterPro" id="IPR051533">
    <property type="entry name" value="WaaL-like"/>
</dbReference>
<evidence type="ECO:0000256" key="2">
    <source>
        <dbReference type="SAM" id="Phobius"/>
    </source>
</evidence>
<feature type="transmembrane region" description="Helical" evidence="2">
    <location>
        <begin position="255"/>
        <end position="274"/>
    </location>
</feature>
<dbReference type="AlphaFoldDB" id="A0A8B2NGZ5"/>
<feature type="region of interest" description="Disordered" evidence="1">
    <location>
        <begin position="14"/>
        <end position="34"/>
    </location>
</feature>
<keyword evidence="2" id="KW-1133">Transmembrane helix</keyword>
<feature type="transmembrane region" description="Helical" evidence="2">
    <location>
        <begin position="286"/>
        <end position="305"/>
    </location>
</feature>
<organism evidence="3 4">
    <name type="scientific">Acuticoccus sediminis</name>
    <dbReference type="NCBI Taxonomy" id="2184697"/>
    <lineage>
        <taxon>Bacteria</taxon>
        <taxon>Pseudomonadati</taxon>
        <taxon>Pseudomonadota</taxon>
        <taxon>Alphaproteobacteria</taxon>
        <taxon>Hyphomicrobiales</taxon>
        <taxon>Amorphaceae</taxon>
        <taxon>Acuticoccus</taxon>
    </lineage>
</organism>
<dbReference type="PANTHER" id="PTHR37422:SF13">
    <property type="entry name" value="LIPOPOLYSACCHARIDE BIOSYNTHESIS PROTEIN PA4999-RELATED"/>
    <property type="match status" value="1"/>
</dbReference>
<dbReference type="Proteomes" id="UP000249590">
    <property type="component" value="Unassembled WGS sequence"/>
</dbReference>
<protein>
    <recommendedName>
        <fullName evidence="5">O-antigen ligase</fullName>
    </recommendedName>
</protein>
<dbReference type="EMBL" id="QHHQ01000019">
    <property type="protein sequence ID" value="RAH95915.1"/>
    <property type="molecule type" value="Genomic_DNA"/>
</dbReference>